<evidence type="ECO:0000256" key="6">
    <source>
        <dbReference type="ARBA" id="ARBA00022692"/>
    </source>
</evidence>
<keyword evidence="14" id="KW-1185">Reference proteome</keyword>
<evidence type="ECO:0000313" key="13">
    <source>
        <dbReference type="EMBL" id="KAF2146698.1"/>
    </source>
</evidence>
<organism evidence="13 14">
    <name type="scientific">Aplosporella prunicola CBS 121167</name>
    <dbReference type="NCBI Taxonomy" id="1176127"/>
    <lineage>
        <taxon>Eukaryota</taxon>
        <taxon>Fungi</taxon>
        <taxon>Dikarya</taxon>
        <taxon>Ascomycota</taxon>
        <taxon>Pezizomycotina</taxon>
        <taxon>Dothideomycetes</taxon>
        <taxon>Dothideomycetes incertae sedis</taxon>
        <taxon>Botryosphaeriales</taxon>
        <taxon>Aplosporellaceae</taxon>
        <taxon>Aplosporella</taxon>
    </lineage>
</organism>
<accession>A0A6A6BSC4</accession>
<feature type="domain" description="VTT" evidence="12">
    <location>
        <begin position="140"/>
        <end position="255"/>
    </location>
</feature>
<evidence type="ECO:0000256" key="2">
    <source>
        <dbReference type="ARBA" id="ARBA00004653"/>
    </source>
</evidence>
<comment type="subcellular location">
    <subcellularLocation>
        <location evidence="2">Golgi apparatus membrane</location>
        <topology evidence="2">Multi-pass membrane protein</topology>
    </subcellularLocation>
</comment>
<feature type="transmembrane region" description="Helical" evidence="11">
    <location>
        <begin position="81"/>
        <end position="100"/>
    </location>
</feature>
<evidence type="ECO:0000256" key="11">
    <source>
        <dbReference type="SAM" id="Phobius"/>
    </source>
</evidence>
<evidence type="ECO:0000256" key="7">
    <source>
        <dbReference type="ARBA" id="ARBA00022989"/>
    </source>
</evidence>
<dbReference type="EMBL" id="ML995475">
    <property type="protein sequence ID" value="KAF2146698.1"/>
    <property type="molecule type" value="Genomic_DNA"/>
</dbReference>
<dbReference type="PANTHER" id="PTHR47549:SF1">
    <property type="entry name" value="GOLGI APPARATUS MEMBRANE PROTEIN TVP38"/>
    <property type="match status" value="1"/>
</dbReference>
<gene>
    <name evidence="13" type="ORF">K452DRAFT_241714</name>
</gene>
<dbReference type="RefSeq" id="XP_033402407.1">
    <property type="nucleotide sequence ID" value="XM_033537832.1"/>
</dbReference>
<dbReference type="InterPro" id="IPR032816">
    <property type="entry name" value="VTT_dom"/>
</dbReference>
<protein>
    <recommendedName>
        <fullName evidence="4">Golgi apparatus membrane protein TVP38</fullName>
    </recommendedName>
    <alternativeName>
        <fullName evidence="5">Golgi apparatus membrane protein tvp38</fullName>
    </alternativeName>
</protein>
<dbReference type="GeneID" id="54295328"/>
<feature type="region of interest" description="Disordered" evidence="10">
    <location>
        <begin position="16"/>
        <end position="43"/>
    </location>
</feature>
<reference evidence="13" key="1">
    <citation type="journal article" date="2020" name="Stud. Mycol.">
        <title>101 Dothideomycetes genomes: a test case for predicting lifestyles and emergence of pathogens.</title>
        <authorList>
            <person name="Haridas S."/>
            <person name="Albert R."/>
            <person name="Binder M."/>
            <person name="Bloem J."/>
            <person name="Labutti K."/>
            <person name="Salamov A."/>
            <person name="Andreopoulos B."/>
            <person name="Baker S."/>
            <person name="Barry K."/>
            <person name="Bills G."/>
            <person name="Bluhm B."/>
            <person name="Cannon C."/>
            <person name="Castanera R."/>
            <person name="Culley D."/>
            <person name="Daum C."/>
            <person name="Ezra D."/>
            <person name="Gonzalez J."/>
            <person name="Henrissat B."/>
            <person name="Kuo A."/>
            <person name="Liang C."/>
            <person name="Lipzen A."/>
            <person name="Lutzoni F."/>
            <person name="Magnuson J."/>
            <person name="Mondo S."/>
            <person name="Nolan M."/>
            <person name="Ohm R."/>
            <person name="Pangilinan J."/>
            <person name="Park H.-J."/>
            <person name="Ramirez L."/>
            <person name="Alfaro M."/>
            <person name="Sun H."/>
            <person name="Tritt A."/>
            <person name="Yoshinaga Y."/>
            <person name="Zwiers L.-H."/>
            <person name="Turgeon B."/>
            <person name="Goodwin S."/>
            <person name="Spatafora J."/>
            <person name="Crous P."/>
            <person name="Grigoriev I."/>
        </authorList>
    </citation>
    <scope>NUCLEOTIDE SEQUENCE</scope>
    <source>
        <strain evidence="13">CBS 121167</strain>
    </source>
</reference>
<dbReference type="AlphaFoldDB" id="A0A6A6BSC4"/>
<name>A0A6A6BSC4_9PEZI</name>
<evidence type="ECO:0000256" key="1">
    <source>
        <dbReference type="ARBA" id="ARBA00002978"/>
    </source>
</evidence>
<proteinExistence type="inferred from homology"/>
<comment type="function">
    <text evidence="1">Golgi membrane protein involved in vesicular trafficking and spindle migration.</text>
</comment>
<evidence type="ECO:0000256" key="5">
    <source>
        <dbReference type="ARBA" id="ARBA00020673"/>
    </source>
</evidence>
<dbReference type="OrthoDB" id="166803at2759"/>
<keyword evidence="6 11" id="KW-0812">Transmembrane</keyword>
<feature type="transmembrane region" description="Helical" evidence="11">
    <location>
        <begin position="157"/>
        <end position="179"/>
    </location>
</feature>
<evidence type="ECO:0000259" key="12">
    <source>
        <dbReference type="Pfam" id="PF09335"/>
    </source>
</evidence>
<keyword evidence="8" id="KW-0333">Golgi apparatus</keyword>
<evidence type="ECO:0000256" key="3">
    <source>
        <dbReference type="ARBA" id="ARBA00008640"/>
    </source>
</evidence>
<dbReference type="Proteomes" id="UP000799438">
    <property type="component" value="Unassembled WGS sequence"/>
</dbReference>
<evidence type="ECO:0000313" key="14">
    <source>
        <dbReference type="Proteomes" id="UP000799438"/>
    </source>
</evidence>
<feature type="region of interest" description="Disordered" evidence="10">
    <location>
        <begin position="305"/>
        <end position="328"/>
    </location>
</feature>
<evidence type="ECO:0000256" key="8">
    <source>
        <dbReference type="ARBA" id="ARBA00023034"/>
    </source>
</evidence>
<comment type="similarity">
    <text evidence="3">Belongs to the TVP38/TMEM64 family.</text>
</comment>
<evidence type="ECO:0000256" key="4">
    <source>
        <dbReference type="ARBA" id="ARBA00013533"/>
    </source>
</evidence>
<feature type="transmembrane region" description="Helical" evidence="11">
    <location>
        <begin position="231"/>
        <end position="253"/>
    </location>
</feature>
<feature type="compositionally biased region" description="Acidic residues" evidence="10">
    <location>
        <begin position="364"/>
        <end position="376"/>
    </location>
</feature>
<dbReference type="GO" id="GO:0000022">
    <property type="term" value="P:mitotic spindle elongation"/>
    <property type="evidence" value="ECO:0007669"/>
    <property type="project" value="TreeGrafter"/>
</dbReference>
<dbReference type="GO" id="GO:0000139">
    <property type="term" value="C:Golgi membrane"/>
    <property type="evidence" value="ECO:0007669"/>
    <property type="project" value="UniProtKB-SubCell"/>
</dbReference>
<dbReference type="GO" id="GO:0016192">
    <property type="term" value="P:vesicle-mediated transport"/>
    <property type="evidence" value="ECO:0007669"/>
    <property type="project" value="TreeGrafter"/>
</dbReference>
<keyword evidence="7 11" id="KW-1133">Transmembrane helix</keyword>
<evidence type="ECO:0000256" key="10">
    <source>
        <dbReference type="SAM" id="MobiDB-lite"/>
    </source>
</evidence>
<feature type="compositionally biased region" description="Basic and acidic residues" evidence="10">
    <location>
        <begin position="309"/>
        <end position="325"/>
    </location>
</feature>
<feature type="transmembrane region" description="Helical" evidence="11">
    <location>
        <begin position="273"/>
        <end position="294"/>
    </location>
</feature>
<dbReference type="InterPro" id="IPR051076">
    <property type="entry name" value="Golgi_membrane_TVP38/TMEM64"/>
</dbReference>
<dbReference type="PANTHER" id="PTHR47549">
    <property type="entry name" value="GOLGI APPARATUS MEMBRANE PROTEIN TVP38-RELATED"/>
    <property type="match status" value="1"/>
</dbReference>
<feature type="transmembrane region" description="Helical" evidence="11">
    <location>
        <begin position="121"/>
        <end position="151"/>
    </location>
</feature>
<feature type="region of interest" description="Disordered" evidence="10">
    <location>
        <begin position="357"/>
        <end position="389"/>
    </location>
</feature>
<sequence>MPASDEYDVRALALPIDSPPSEHRRSFSPTWQRQRRHRSSSAALLSPVAGASATTGLRATAEKLQRQGARLYARLTPLQRALLAVAGLGAMVFGVLFLVYNERIFGYLAPLAARWREVKGGWLVLWFMTFFVSFPPLIGYSTCVTLAGFVYGFPNGWFIVASATIFGSTASFLTTRLVLHRFVSRLIANDSRFAALALTLKHDGLKLLIMIRLCPLPYSLSNGAIATFPTVHWAAFMFATALVSPKLLLHVFVGAKIGELAEHGGEMDAKTKAISYVSIVIGLAAGVLTGWLMYRQTSARAAELEQEERDAVRGHSRQEVGRDYADDPEAGAAAEVLREAEDDISLHTEAYYADAAEIGSYHDEEGEDGAQDDVFDAGDGLSTDDEGRK</sequence>
<keyword evidence="9 11" id="KW-0472">Membrane</keyword>
<dbReference type="Pfam" id="PF09335">
    <property type="entry name" value="VTT_dom"/>
    <property type="match status" value="1"/>
</dbReference>
<evidence type="ECO:0000256" key="9">
    <source>
        <dbReference type="ARBA" id="ARBA00023136"/>
    </source>
</evidence>